<evidence type="ECO:0000313" key="3">
    <source>
        <dbReference type="RefSeq" id="XP_029294096.1"/>
    </source>
</evidence>
<gene>
    <name evidence="3" type="primary">LOC115012558</name>
</gene>
<sequence>MFTEWRVCSDLQRAHVDCDAVRDRADNEEERQSWSPFLSLISKMRAFVLNLMSSGGFLKGTLTVYTEEMSTTASPTIPSSQLTSDQLTVVAASFSSLVLFVVIVVLLSIIYRKDLQCCKLRSYQGPHGDMDAPPQYYSSRQTLVGSPCQEQTQSMDDTQEAGQLFYVGLPSSYSLPTLEAPLPRLPSYESVRKKDRQRQIHMMIADRFGLNGPIVTEPPPTYEESTRQSVELPYNILSSSLDVSFPQSIFTNTDTPHPLNSDSSAVLPV</sequence>
<dbReference type="AlphaFoldDB" id="A0A6J2Q8U2"/>
<name>A0A6J2Q8U2_COTGO</name>
<organism evidence="2 3">
    <name type="scientific">Cottoperca gobio</name>
    <name type="common">Frogmouth</name>
    <name type="synonym">Aphritis gobio</name>
    <dbReference type="NCBI Taxonomy" id="56716"/>
    <lineage>
        <taxon>Eukaryota</taxon>
        <taxon>Metazoa</taxon>
        <taxon>Chordata</taxon>
        <taxon>Craniata</taxon>
        <taxon>Vertebrata</taxon>
        <taxon>Euteleostomi</taxon>
        <taxon>Actinopterygii</taxon>
        <taxon>Neopterygii</taxon>
        <taxon>Teleostei</taxon>
        <taxon>Neoteleostei</taxon>
        <taxon>Acanthomorphata</taxon>
        <taxon>Eupercaria</taxon>
        <taxon>Perciformes</taxon>
        <taxon>Notothenioidei</taxon>
        <taxon>Bovichtidae</taxon>
        <taxon>Cottoperca</taxon>
    </lineage>
</organism>
<reference evidence="3" key="1">
    <citation type="submission" date="2025-08" db="UniProtKB">
        <authorList>
            <consortium name="RefSeq"/>
        </authorList>
    </citation>
    <scope>IDENTIFICATION</scope>
</reference>
<accession>A0A6J2Q8U2</accession>
<dbReference type="OrthoDB" id="8907078at2759"/>
<dbReference type="GeneID" id="115012558"/>
<keyword evidence="2" id="KW-1185">Reference proteome</keyword>
<dbReference type="InParanoid" id="A0A6J2Q8U2"/>
<feature type="transmembrane region" description="Helical" evidence="1">
    <location>
        <begin position="47"/>
        <end position="66"/>
    </location>
</feature>
<dbReference type="RefSeq" id="XP_029294096.1">
    <property type="nucleotide sequence ID" value="XM_029438236.1"/>
</dbReference>
<dbReference type="KEGG" id="cgob:115012558"/>
<proteinExistence type="predicted"/>
<evidence type="ECO:0000313" key="2">
    <source>
        <dbReference type="Proteomes" id="UP000504630"/>
    </source>
</evidence>
<keyword evidence="1" id="KW-0812">Transmembrane</keyword>
<feature type="transmembrane region" description="Helical" evidence="1">
    <location>
        <begin position="86"/>
        <end position="111"/>
    </location>
</feature>
<dbReference type="Proteomes" id="UP000504630">
    <property type="component" value="Chromosome 8"/>
</dbReference>
<evidence type="ECO:0000256" key="1">
    <source>
        <dbReference type="SAM" id="Phobius"/>
    </source>
</evidence>
<protein>
    <submittedName>
        <fullName evidence="3">Uncharacterized protein LOC115012558</fullName>
    </submittedName>
</protein>
<keyword evidence="1" id="KW-1133">Transmembrane helix</keyword>
<keyword evidence="1" id="KW-0472">Membrane</keyword>